<dbReference type="CDD" id="cd00158">
    <property type="entry name" value="RHOD"/>
    <property type="match status" value="1"/>
</dbReference>
<reference evidence="3 4" key="1">
    <citation type="journal article" date="2019" name="Int. J. Syst. Evol. Microbiol.">
        <title>The Global Catalogue of Microorganisms (GCM) 10K type strain sequencing project: providing services to taxonomists for standard genome sequencing and annotation.</title>
        <authorList>
            <consortium name="The Broad Institute Genomics Platform"/>
            <consortium name="The Broad Institute Genome Sequencing Center for Infectious Disease"/>
            <person name="Wu L."/>
            <person name="Ma J."/>
        </authorList>
    </citation>
    <scope>NUCLEOTIDE SEQUENCE [LARGE SCALE GENOMIC DNA]</scope>
    <source>
        <strain evidence="3 4">JCM 13002</strain>
    </source>
</reference>
<dbReference type="SMART" id="SM00450">
    <property type="entry name" value="RHOD"/>
    <property type="match status" value="1"/>
</dbReference>
<feature type="transmembrane region" description="Helical" evidence="1">
    <location>
        <begin position="117"/>
        <end position="135"/>
    </location>
</feature>
<dbReference type="PANTHER" id="PTHR45431">
    <property type="entry name" value="RHODANESE-LIKE DOMAIN-CONTAINING PROTEIN 15, CHLOROPLASTIC"/>
    <property type="match status" value="1"/>
</dbReference>
<sequence length="188" mass="19101">MTTPVTVAQLHPRLAEFTVVDVRSPGEYAAGHIPGAHNVPLDRLDEAMPTLRAVAGRGGVAVVCASGNRSRTACERLAAEGITALTLTGGTSAWAGDGHPLDRVAGARAVWAMDRQVRLVAGGLVLAGVLADLVLPGARWISAAVGAGLAFSAVTNTCAMGNLLGRLPHNRARSAGTDLATTLAGLRG</sequence>
<dbReference type="Gene3D" id="3.40.250.10">
    <property type="entry name" value="Rhodanese-like domain"/>
    <property type="match status" value="1"/>
</dbReference>
<dbReference type="EMBL" id="BAAALD010000006">
    <property type="protein sequence ID" value="GAA1072558.1"/>
    <property type="molecule type" value="Genomic_DNA"/>
</dbReference>
<dbReference type="InterPro" id="IPR052367">
    <property type="entry name" value="Thiosulfate_ST/Rhodanese-like"/>
</dbReference>
<gene>
    <name evidence="3" type="ORF">GCM10009663_10270</name>
</gene>
<dbReference type="PANTHER" id="PTHR45431:SF3">
    <property type="entry name" value="RHODANESE-LIKE DOMAIN-CONTAINING PROTEIN 15, CHLOROPLASTIC"/>
    <property type="match status" value="1"/>
</dbReference>
<feature type="transmembrane region" description="Helical" evidence="1">
    <location>
        <begin position="141"/>
        <end position="164"/>
    </location>
</feature>
<evidence type="ECO:0000259" key="2">
    <source>
        <dbReference type="PROSITE" id="PS50206"/>
    </source>
</evidence>
<dbReference type="Gene3D" id="6.10.140.1340">
    <property type="match status" value="1"/>
</dbReference>
<keyword evidence="1" id="KW-0472">Membrane</keyword>
<proteinExistence type="predicted"/>
<evidence type="ECO:0000256" key="1">
    <source>
        <dbReference type="SAM" id="Phobius"/>
    </source>
</evidence>
<dbReference type="RefSeq" id="WP_344622271.1">
    <property type="nucleotide sequence ID" value="NZ_BAAALD010000006.1"/>
</dbReference>
<dbReference type="Proteomes" id="UP001499987">
    <property type="component" value="Unassembled WGS sequence"/>
</dbReference>
<evidence type="ECO:0000313" key="4">
    <source>
        <dbReference type="Proteomes" id="UP001499987"/>
    </source>
</evidence>
<dbReference type="SUPFAM" id="SSF52821">
    <property type="entry name" value="Rhodanese/Cell cycle control phosphatase"/>
    <property type="match status" value="1"/>
</dbReference>
<dbReference type="InterPro" id="IPR036873">
    <property type="entry name" value="Rhodanese-like_dom_sf"/>
</dbReference>
<dbReference type="PROSITE" id="PS50206">
    <property type="entry name" value="RHODANESE_3"/>
    <property type="match status" value="1"/>
</dbReference>
<dbReference type="Pfam" id="PF11127">
    <property type="entry name" value="YgaP-like_TM"/>
    <property type="match status" value="1"/>
</dbReference>
<dbReference type="InterPro" id="IPR021309">
    <property type="entry name" value="YgaP-like_TM"/>
</dbReference>
<name>A0ABN1TCE6_9ACTN</name>
<keyword evidence="4" id="KW-1185">Reference proteome</keyword>
<protein>
    <submittedName>
        <fullName evidence="3">Rhodanese-like domain-containing protein</fullName>
    </submittedName>
</protein>
<dbReference type="PROSITE" id="PS00380">
    <property type="entry name" value="RHODANESE_1"/>
    <property type="match status" value="1"/>
</dbReference>
<comment type="caution">
    <text evidence="3">The sequence shown here is derived from an EMBL/GenBank/DDBJ whole genome shotgun (WGS) entry which is preliminary data.</text>
</comment>
<dbReference type="InterPro" id="IPR001763">
    <property type="entry name" value="Rhodanese-like_dom"/>
</dbReference>
<accession>A0ABN1TCE6</accession>
<evidence type="ECO:0000313" key="3">
    <source>
        <dbReference type="EMBL" id="GAA1072558.1"/>
    </source>
</evidence>
<keyword evidence="1" id="KW-1133">Transmembrane helix</keyword>
<organism evidence="3 4">
    <name type="scientific">Kitasatospora arboriphila</name>
    <dbReference type="NCBI Taxonomy" id="258052"/>
    <lineage>
        <taxon>Bacteria</taxon>
        <taxon>Bacillati</taxon>
        <taxon>Actinomycetota</taxon>
        <taxon>Actinomycetes</taxon>
        <taxon>Kitasatosporales</taxon>
        <taxon>Streptomycetaceae</taxon>
        <taxon>Kitasatospora</taxon>
    </lineage>
</organism>
<dbReference type="InterPro" id="IPR001307">
    <property type="entry name" value="Thiosulphate_STrfase_CS"/>
</dbReference>
<dbReference type="Pfam" id="PF00581">
    <property type="entry name" value="Rhodanese"/>
    <property type="match status" value="1"/>
</dbReference>
<feature type="domain" description="Rhodanese" evidence="2">
    <location>
        <begin position="13"/>
        <end position="103"/>
    </location>
</feature>
<keyword evidence="1" id="KW-0812">Transmembrane</keyword>